<dbReference type="HAMAP" id="MF_01343_B">
    <property type="entry name" value="Ribosomal_uS15_B"/>
    <property type="match status" value="1"/>
</dbReference>
<keyword evidence="2" id="KW-0687">Ribonucleoprotein</keyword>
<dbReference type="InterPro" id="IPR009068">
    <property type="entry name" value="uS15_NS1_RNA-bd_sf"/>
</dbReference>
<dbReference type="PANTHER" id="PTHR23321:SF26">
    <property type="entry name" value="SMALL RIBOSOMAL SUBUNIT PROTEIN US15M"/>
    <property type="match status" value="1"/>
</dbReference>
<evidence type="ECO:0000256" key="2">
    <source>
        <dbReference type="ARBA" id="ARBA00023274"/>
    </source>
</evidence>
<dbReference type="AlphaFoldDB" id="A0A381RK16"/>
<protein>
    <recommendedName>
        <fullName evidence="4">30S ribosomal protein S15</fullName>
    </recommendedName>
</protein>
<dbReference type="Gene3D" id="1.10.287.10">
    <property type="entry name" value="S15/NS1, RNA-binding"/>
    <property type="match status" value="1"/>
</dbReference>
<dbReference type="EMBL" id="UINC01001994">
    <property type="protein sequence ID" value="SUZ91671.1"/>
    <property type="molecule type" value="Genomic_DNA"/>
</dbReference>
<keyword evidence="1" id="KW-0689">Ribosomal protein</keyword>
<evidence type="ECO:0000256" key="1">
    <source>
        <dbReference type="ARBA" id="ARBA00022980"/>
    </source>
</evidence>
<dbReference type="Gene3D" id="6.10.250.3130">
    <property type="match status" value="1"/>
</dbReference>
<organism evidence="3">
    <name type="scientific">marine metagenome</name>
    <dbReference type="NCBI Taxonomy" id="408172"/>
    <lineage>
        <taxon>unclassified sequences</taxon>
        <taxon>metagenomes</taxon>
        <taxon>ecological metagenomes</taxon>
    </lineage>
</organism>
<name>A0A381RK16_9ZZZZ</name>
<dbReference type="GO" id="GO:0003735">
    <property type="term" value="F:structural constituent of ribosome"/>
    <property type="evidence" value="ECO:0007669"/>
    <property type="project" value="InterPro"/>
</dbReference>
<dbReference type="GO" id="GO:0022627">
    <property type="term" value="C:cytosolic small ribosomal subunit"/>
    <property type="evidence" value="ECO:0007669"/>
    <property type="project" value="TreeGrafter"/>
</dbReference>
<dbReference type="SUPFAM" id="SSF47060">
    <property type="entry name" value="S15/NS1 RNA-binding domain"/>
    <property type="match status" value="1"/>
</dbReference>
<evidence type="ECO:0008006" key="4">
    <source>
        <dbReference type="Google" id="ProtNLM"/>
    </source>
</evidence>
<dbReference type="PANTHER" id="PTHR23321">
    <property type="entry name" value="RIBOSOMAL PROTEIN S15, BACTERIAL AND ORGANELLAR"/>
    <property type="match status" value="1"/>
</dbReference>
<dbReference type="InterPro" id="IPR000589">
    <property type="entry name" value="Ribosomal_uS15"/>
</dbReference>
<dbReference type="FunFam" id="1.10.287.10:FF:000002">
    <property type="entry name" value="30S ribosomal protein S15"/>
    <property type="match status" value="1"/>
</dbReference>
<accession>A0A381RK16</accession>
<proteinExistence type="inferred from homology"/>
<dbReference type="NCBIfam" id="TIGR00952">
    <property type="entry name" value="S15_bact"/>
    <property type="match status" value="1"/>
</dbReference>
<sequence>MLTKNRKVEIVNKFGKNNSDTGSTEVQVALLTERINSLTDHLRSQPKDFSSRRGLLKLVGQRRNFMSYLKKRNIDAHGAISKQLQIRVK</sequence>
<dbReference type="InterPro" id="IPR005290">
    <property type="entry name" value="Ribosomal_uS15_bac-type"/>
</dbReference>
<dbReference type="CDD" id="cd00353">
    <property type="entry name" value="Ribosomal_S15p_S13e"/>
    <property type="match status" value="1"/>
</dbReference>
<gene>
    <name evidence="3" type="ORF">METZ01_LOCUS44525</name>
</gene>
<evidence type="ECO:0000313" key="3">
    <source>
        <dbReference type="EMBL" id="SUZ91671.1"/>
    </source>
</evidence>
<dbReference type="GO" id="GO:0006412">
    <property type="term" value="P:translation"/>
    <property type="evidence" value="ECO:0007669"/>
    <property type="project" value="InterPro"/>
</dbReference>
<dbReference type="SMART" id="SM01387">
    <property type="entry name" value="Ribosomal_S15"/>
    <property type="match status" value="1"/>
</dbReference>
<reference evidence="3" key="1">
    <citation type="submission" date="2018-05" db="EMBL/GenBank/DDBJ databases">
        <authorList>
            <person name="Lanie J.A."/>
            <person name="Ng W.-L."/>
            <person name="Kazmierczak K.M."/>
            <person name="Andrzejewski T.M."/>
            <person name="Davidsen T.M."/>
            <person name="Wayne K.J."/>
            <person name="Tettelin H."/>
            <person name="Glass J.I."/>
            <person name="Rusch D."/>
            <person name="Podicherti R."/>
            <person name="Tsui H.-C.T."/>
            <person name="Winkler M.E."/>
        </authorList>
    </citation>
    <scope>NUCLEOTIDE SEQUENCE</scope>
</reference>
<dbReference type="Pfam" id="PF00312">
    <property type="entry name" value="Ribosomal_S15"/>
    <property type="match status" value="1"/>
</dbReference>